<keyword evidence="9" id="KW-1185">Reference proteome</keyword>
<dbReference type="Pfam" id="PF04138">
    <property type="entry name" value="GtrA_DPMS_TM"/>
    <property type="match status" value="1"/>
</dbReference>
<gene>
    <name evidence="8" type="ORF">GCM10011387_22910</name>
</gene>
<dbReference type="PANTHER" id="PTHR38459">
    <property type="entry name" value="PROPHAGE BACTOPRENOL-LINKED GLUCOSE TRANSLOCASE HOMOLOG"/>
    <property type="match status" value="1"/>
</dbReference>
<feature type="transmembrane region" description="Helical" evidence="6">
    <location>
        <begin position="49"/>
        <end position="69"/>
    </location>
</feature>
<dbReference type="InterPro" id="IPR051401">
    <property type="entry name" value="GtrA_CellWall_Glycosyl"/>
</dbReference>
<comment type="subcellular location">
    <subcellularLocation>
        <location evidence="1">Membrane</location>
        <topology evidence="1">Multi-pass membrane protein</topology>
    </subcellularLocation>
</comment>
<protein>
    <recommendedName>
        <fullName evidence="7">GtrA/DPMS transmembrane domain-containing protein</fullName>
    </recommendedName>
</protein>
<comment type="caution">
    <text evidence="8">The sequence shown here is derived from an EMBL/GenBank/DDBJ whole genome shotgun (WGS) entry which is preliminary data.</text>
</comment>
<dbReference type="GO" id="GO:0000271">
    <property type="term" value="P:polysaccharide biosynthetic process"/>
    <property type="evidence" value="ECO:0007669"/>
    <property type="project" value="InterPro"/>
</dbReference>
<dbReference type="RefSeq" id="WP_188627041.1">
    <property type="nucleotide sequence ID" value="NZ_BMIL01000007.1"/>
</dbReference>
<evidence type="ECO:0000313" key="8">
    <source>
        <dbReference type="EMBL" id="GGC68951.1"/>
    </source>
</evidence>
<evidence type="ECO:0000313" key="9">
    <source>
        <dbReference type="Proteomes" id="UP000651668"/>
    </source>
</evidence>
<evidence type="ECO:0000256" key="2">
    <source>
        <dbReference type="ARBA" id="ARBA00009399"/>
    </source>
</evidence>
<name>A0A916XF33_9SPHI</name>
<reference evidence="8" key="2">
    <citation type="submission" date="2020-09" db="EMBL/GenBank/DDBJ databases">
        <authorList>
            <person name="Sun Q."/>
            <person name="Zhou Y."/>
        </authorList>
    </citation>
    <scope>NUCLEOTIDE SEQUENCE</scope>
    <source>
        <strain evidence="8">CGMCC 1.15343</strain>
    </source>
</reference>
<dbReference type="GO" id="GO:0005886">
    <property type="term" value="C:plasma membrane"/>
    <property type="evidence" value="ECO:0007669"/>
    <property type="project" value="TreeGrafter"/>
</dbReference>
<keyword evidence="3 6" id="KW-0812">Transmembrane</keyword>
<dbReference type="PANTHER" id="PTHR38459:SF1">
    <property type="entry name" value="PROPHAGE BACTOPRENOL-LINKED GLUCOSE TRANSLOCASE HOMOLOG"/>
    <property type="match status" value="1"/>
</dbReference>
<evidence type="ECO:0000256" key="1">
    <source>
        <dbReference type="ARBA" id="ARBA00004141"/>
    </source>
</evidence>
<dbReference type="AlphaFoldDB" id="A0A916XF33"/>
<reference evidence="8" key="1">
    <citation type="journal article" date="2014" name="Int. J. Syst. Evol. Microbiol.">
        <title>Complete genome sequence of Corynebacterium casei LMG S-19264T (=DSM 44701T), isolated from a smear-ripened cheese.</title>
        <authorList>
            <consortium name="US DOE Joint Genome Institute (JGI-PGF)"/>
            <person name="Walter F."/>
            <person name="Albersmeier A."/>
            <person name="Kalinowski J."/>
            <person name="Ruckert C."/>
        </authorList>
    </citation>
    <scope>NUCLEOTIDE SEQUENCE</scope>
    <source>
        <strain evidence="8">CGMCC 1.15343</strain>
    </source>
</reference>
<accession>A0A916XF33</accession>
<dbReference type="EMBL" id="BMIL01000007">
    <property type="protein sequence ID" value="GGC68951.1"/>
    <property type="molecule type" value="Genomic_DNA"/>
</dbReference>
<sequence length="144" mass="16688">MHKNKWSLSYLESLLPFRFLSLVKFGFTGMSGLVIDFSVTWLLKDELHLNKFLANAAGFTAAVISNYVINRLWTFSEREKTKVSKQFASFLMVSLIGLVLNSGFLYLFHEHLALNFYLSKAIAILLVFFWNFSANYFFVFKSIK</sequence>
<evidence type="ECO:0000256" key="6">
    <source>
        <dbReference type="SAM" id="Phobius"/>
    </source>
</evidence>
<proteinExistence type="inferred from homology"/>
<keyword evidence="4 6" id="KW-1133">Transmembrane helix</keyword>
<feature type="transmembrane region" description="Helical" evidence="6">
    <location>
        <begin position="121"/>
        <end position="140"/>
    </location>
</feature>
<feature type="transmembrane region" description="Helical" evidence="6">
    <location>
        <begin position="90"/>
        <end position="109"/>
    </location>
</feature>
<organism evidence="8 9">
    <name type="scientific">Pedobacter quisquiliarum</name>
    <dbReference type="NCBI Taxonomy" id="1834438"/>
    <lineage>
        <taxon>Bacteria</taxon>
        <taxon>Pseudomonadati</taxon>
        <taxon>Bacteroidota</taxon>
        <taxon>Sphingobacteriia</taxon>
        <taxon>Sphingobacteriales</taxon>
        <taxon>Sphingobacteriaceae</taxon>
        <taxon>Pedobacter</taxon>
    </lineage>
</organism>
<feature type="domain" description="GtrA/DPMS transmembrane" evidence="7">
    <location>
        <begin position="24"/>
        <end position="140"/>
    </location>
</feature>
<dbReference type="Proteomes" id="UP000651668">
    <property type="component" value="Unassembled WGS sequence"/>
</dbReference>
<evidence type="ECO:0000256" key="4">
    <source>
        <dbReference type="ARBA" id="ARBA00022989"/>
    </source>
</evidence>
<keyword evidence="5 6" id="KW-0472">Membrane</keyword>
<dbReference type="InterPro" id="IPR007267">
    <property type="entry name" value="GtrA_DPMS_TM"/>
</dbReference>
<feature type="transmembrane region" description="Helical" evidence="6">
    <location>
        <begin position="21"/>
        <end position="43"/>
    </location>
</feature>
<evidence type="ECO:0000259" key="7">
    <source>
        <dbReference type="Pfam" id="PF04138"/>
    </source>
</evidence>
<comment type="similarity">
    <text evidence="2">Belongs to the GtrA family.</text>
</comment>
<evidence type="ECO:0000256" key="5">
    <source>
        <dbReference type="ARBA" id="ARBA00023136"/>
    </source>
</evidence>
<evidence type="ECO:0000256" key="3">
    <source>
        <dbReference type="ARBA" id="ARBA00022692"/>
    </source>
</evidence>